<dbReference type="InterPro" id="IPR017853">
    <property type="entry name" value="GH"/>
</dbReference>
<dbReference type="KEGG" id="halt:IM660_14780"/>
<evidence type="ECO:0008006" key="3">
    <source>
        <dbReference type="Google" id="ProtNLM"/>
    </source>
</evidence>
<name>A0A7M1SR30_9MICO</name>
<dbReference type="Proteomes" id="UP000593758">
    <property type="component" value="Chromosome"/>
</dbReference>
<accession>A0A7M1SR30</accession>
<dbReference type="SUPFAM" id="SSF51445">
    <property type="entry name" value="(Trans)glycosidases"/>
    <property type="match status" value="1"/>
</dbReference>
<evidence type="ECO:0000313" key="2">
    <source>
        <dbReference type="Proteomes" id="UP000593758"/>
    </source>
</evidence>
<sequence length="384" mass="42238">MKVGVNYTPRRGWFHSWYSVDLDEVRRDLDAIAGLGLDHVRIFPVWPILQPDRAVIRAEALADVAAVVSAAGERGLDVWVDALNGHLSSFDYLPAWVTSWHRRNLFTDPDVRSGQVALVTALAGAVKDLPGARGIGLGNEFSQFAAPRHPDRHVVRSDQVHGWLAELIGAAEVAWPHGRHSHSFDDDLWFVDSHPFGPAHAVRHGAMTTVHSWVFGKNWDRYENEVEQALPYFARYLLELAAAHSGPGRPVWLQEVGAPISHVPSRYAPDFLRRTLELAAGAPGLEAVTWWCSHDVTRAMPDFPELEYSLGLFDADGAVKPIGWELAAMVEDLRAVQASPSGTERSVVAVPAATARADLTPDGEVFAQWYAQARTGTVPALQLP</sequence>
<keyword evidence="2" id="KW-1185">Reference proteome</keyword>
<organism evidence="1 2">
    <name type="scientific">Ruania alkalisoli</name>
    <dbReference type="NCBI Taxonomy" id="2779775"/>
    <lineage>
        <taxon>Bacteria</taxon>
        <taxon>Bacillati</taxon>
        <taxon>Actinomycetota</taxon>
        <taxon>Actinomycetes</taxon>
        <taxon>Micrococcales</taxon>
        <taxon>Ruaniaceae</taxon>
        <taxon>Ruania</taxon>
    </lineage>
</organism>
<dbReference type="Gene3D" id="3.20.20.80">
    <property type="entry name" value="Glycosidases"/>
    <property type="match status" value="2"/>
</dbReference>
<protein>
    <recommendedName>
        <fullName evidence="3">Glycosyl hydrolase</fullName>
    </recommendedName>
</protein>
<evidence type="ECO:0000313" key="1">
    <source>
        <dbReference type="EMBL" id="QOR69901.1"/>
    </source>
</evidence>
<reference evidence="1 2" key="1">
    <citation type="submission" date="2020-10" db="EMBL/GenBank/DDBJ databases">
        <title>Haloactinobacterium sp. RN3S43, a bacterium isolated from saline soil.</title>
        <authorList>
            <person name="Sun J.-Q."/>
        </authorList>
    </citation>
    <scope>NUCLEOTIDE SEQUENCE [LARGE SCALE GENOMIC DNA]</scope>
    <source>
        <strain evidence="1 2">RN3S43</strain>
    </source>
</reference>
<gene>
    <name evidence="1" type="ORF">IM660_14780</name>
</gene>
<dbReference type="EMBL" id="CP063169">
    <property type="protein sequence ID" value="QOR69901.1"/>
    <property type="molecule type" value="Genomic_DNA"/>
</dbReference>
<dbReference type="AlphaFoldDB" id="A0A7M1SR30"/>
<proteinExistence type="predicted"/>
<dbReference type="RefSeq" id="WP_193496611.1">
    <property type="nucleotide sequence ID" value="NZ_CP063169.1"/>
</dbReference>